<dbReference type="Proteomes" id="UP000198968">
    <property type="component" value="Unassembled WGS sequence"/>
</dbReference>
<name>A0A1I5FXZ4_9GAMM</name>
<accession>A0A1I5FXZ4</accession>
<dbReference type="OrthoDB" id="7060796at2"/>
<organism evidence="2 3">
    <name type="scientific">Candidatus Pantoea varia</name>
    <dbReference type="NCBI Taxonomy" id="1881036"/>
    <lineage>
        <taxon>Bacteria</taxon>
        <taxon>Pseudomonadati</taxon>
        <taxon>Pseudomonadota</taxon>
        <taxon>Gammaproteobacteria</taxon>
        <taxon>Enterobacterales</taxon>
        <taxon>Erwiniaceae</taxon>
        <taxon>Pantoea</taxon>
    </lineage>
</organism>
<dbReference type="InterPro" id="IPR009883">
    <property type="entry name" value="YgfX"/>
</dbReference>
<keyword evidence="1" id="KW-0812">Transmembrane</keyword>
<dbReference type="AlphaFoldDB" id="A0A1I5FXZ4"/>
<dbReference type="Pfam" id="PF07254">
    <property type="entry name" value="Cpta_toxin"/>
    <property type="match status" value="1"/>
</dbReference>
<keyword evidence="1" id="KW-1133">Transmembrane helix</keyword>
<feature type="transmembrane region" description="Helical" evidence="1">
    <location>
        <begin position="12"/>
        <end position="32"/>
    </location>
</feature>
<protein>
    <submittedName>
        <fullName evidence="2">Toxin CptA</fullName>
    </submittedName>
</protein>
<evidence type="ECO:0000313" key="3">
    <source>
        <dbReference type="Proteomes" id="UP000198968"/>
    </source>
</evidence>
<evidence type="ECO:0000313" key="2">
    <source>
        <dbReference type="EMBL" id="SFO28473.1"/>
    </source>
</evidence>
<dbReference type="RefSeq" id="WP_090965830.1">
    <property type="nucleotide sequence ID" value="NZ_FOVG01000004.1"/>
</dbReference>
<reference evidence="3" key="1">
    <citation type="submission" date="2016-10" db="EMBL/GenBank/DDBJ databases">
        <authorList>
            <person name="Varghese N."/>
            <person name="Submissions S."/>
        </authorList>
    </citation>
    <scope>NUCLEOTIDE SEQUENCE [LARGE SCALE GENOMIC DNA]</scope>
    <source>
        <strain evidence="3">OV426</strain>
    </source>
</reference>
<evidence type="ECO:0000256" key="1">
    <source>
        <dbReference type="SAM" id="Phobius"/>
    </source>
</evidence>
<sequence>MIAARWQCKLRPSRLACAILCAWLVAAVTGVVMMTLPVGGWLIKAPVILLLLAEGWRSFRRLIQRHGGLQREGIHCWIWQGKRWRPTQPLRWLPIGLLLVARSEKGATLRWWLMRDNMQPGEWRALRACCLSKARH</sequence>
<keyword evidence="1" id="KW-0472">Membrane</keyword>
<gene>
    <name evidence="2" type="ORF">SAMN05428971_3462</name>
</gene>
<keyword evidence="3" id="KW-1185">Reference proteome</keyword>
<dbReference type="EMBL" id="FOVG01000004">
    <property type="protein sequence ID" value="SFO28473.1"/>
    <property type="molecule type" value="Genomic_DNA"/>
</dbReference>
<proteinExistence type="predicted"/>